<dbReference type="Proteomes" id="UP000752013">
    <property type="component" value="Unassembled WGS sequence"/>
</dbReference>
<keyword evidence="1" id="KW-0813">Transport</keyword>
<dbReference type="InterPro" id="IPR015856">
    <property type="entry name" value="ABC_transpr_CbiO/EcfA_su"/>
</dbReference>
<dbReference type="GO" id="GO:0016887">
    <property type="term" value="F:ATP hydrolysis activity"/>
    <property type="evidence" value="ECO:0007669"/>
    <property type="project" value="InterPro"/>
</dbReference>
<dbReference type="SMART" id="SM00382">
    <property type="entry name" value="AAA"/>
    <property type="match status" value="1"/>
</dbReference>
<keyword evidence="6" id="KW-1185">Reference proteome</keyword>
<dbReference type="Gene3D" id="3.40.50.300">
    <property type="entry name" value="P-loop containing nucleotide triphosphate hydrolases"/>
    <property type="match status" value="1"/>
</dbReference>
<name>A0A968GEV8_9SPIO</name>
<reference evidence="5" key="1">
    <citation type="submission" date="2020-03" db="EMBL/GenBank/DDBJ databases">
        <title>Spirochaetal bacteria isolated from arthropods constitute a novel genus Entomospira genus novum within the order Spirochaetales.</title>
        <authorList>
            <person name="Grana-Miraglia L."/>
            <person name="Sikutova S."/>
            <person name="Fingerle V."/>
            <person name="Sing A."/>
            <person name="Castillo-Ramirez S."/>
            <person name="Margos G."/>
            <person name="Rudolf I."/>
        </authorList>
    </citation>
    <scope>NUCLEOTIDE SEQUENCE</scope>
    <source>
        <strain evidence="5">BR208</strain>
    </source>
</reference>
<dbReference type="InterPro" id="IPR027417">
    <property type="entry name" value="P-loop_NTPase"/>
</dbReference>
<dbReference type="GO" id="GO:0042626">
    <property type="term" value="F:ATPase-coupled transmembrane transporter activity"/>
    <property type="evidence" value="ECO:0007669"/>
    <property type="project" value="TreeGrafter"/>
</dbReference>
<organism evidence="5 6">
    <name type="scientific">Entomospira nematocerorum</name>
    <dbReference type="NCBI Taxonomy" id="2719987"/>
    <lineage>
        <taxon>Bacteria</taxon>
        <taxon>Pseudomonadati</taxon>
        <taxon>Spirochaetota</taxon>
        <taxon>Spirochaetia</taxon>
        <taxon>Spirochaetales</taxon>
        <taxon>Spirochaetaceae</taxon>
        <taxon>Entomospira</taxon>
    </lineage>
</organism>
<dbReference type="Pfam" id="PF00005">
    <property type="entry name" value="ABC_tran"/>
    <property type="match status" value="1"/>
</dbReference>
<dbReference type="PANTHER" id="PTHR43553">
    <property type="entry name" value="HEAVY METAL TRANSPORTER"/>
    <property type="match status" value="1"/>
</dbReference>
<evidence type="ECO:0000256" key="2">
    <source>
        <dbReference type="ARBA" id="ARBA00022741"/>
    </source>
</evidence>
<feature type="domain" description="ABC transporter" evidence="4">
    <location>
        <begin position="2"/>
        <end position="226"/>
    </location>
</feature>
<dbReference type="InterPro" id="IPR003593">
    <property type="entry name" value="AAA+_ATPase"/>
</dbReference>
<comment type="caution">
    <text evidence="5">The sequence shown here is derived from an EMBL/GenBank/DDBJ whole genome shotgun (WGS) entry which is preliminary data.</text>
</comment>
<evidence type="ECO:0000313" key="6">
    <source>
        <dbReference type="Proteomes" id="UP000752013"/>
    </source>
</evidence>
<dbReference type="GO" id="GO:0005524">
    <property type="term" value="F:ATP binding"/>
    <property type="evidence" value="ECO:0007669"/>
    <property type="project" value="UniProtKB-KW"/>
</dbReference>
<dbReference type="AlphaFoldDB" id="A0A968GEV8"/>
<gene>
    <name evidence="5" type="ORF">HCT46_03255</name>
</gene>
<dbReference type="RefSeq" id="WP_167703372.1">
    <property type="nucleotide sequence ID" value="NZ_CP118168.1"/>
</dbReference>
<dbReference type="EMBL" id="JAATLK010000001">
    <property type="protein sequence ID" value="NIZ46933.1"/>
    <property type="molecule type" value="Genomic_DNA"/>
</dbReference>
<dbReference type="CDD" id="cd03225">
    <property type="entry name" value="ABC_cobalt_CbiO_domain1"/>
    <property type="match status" value="1"/>
</dbReference>
<evidence type="ECO:0000313" key="5">
    <source>
        <dbReference type="EMBL" id="NIZ46933.1"/>
    </source>
</evidence>
<evidence type="ECO:0000259" key="4">
    <source>
        <dbReference type="PROSITE" id="PS50893"/>
    </source>
</evidence>
<dbReference type="PROSITE" id="PS50893">
    <property type="entry name" value="ABC_TRANSPORTER_2"/>
    <property type="match status" value="1"/>
</dbReference>
<dbReference type="SUPFAM" id="SSF52540">
    <property type="entry name" value="P-loop containing nucleoside triphosphate hydrolases"/>
    <property type="match status" value="1"/>
</dbReference>
<dbReference type="InterPro" id="IPR050095">
    <property type="entry name" value="ECF_ABC_transporter_ATP-bd"/>
</dbReference>
<dbReference type="GO" id="GO:0043190">
    <property type="term" value="C:ATP-binding cassette (ABC) transporter complex"/>
    <property type="evidence" value="ECO:0007669"/>
    <property type="project" value="TreeGrafter"/>
</dbReference>
<protein>
    <submittedName>
        <fullName evidence="5">ABC transporter ATP-binding protein</fullName>
    </submittedName>
</protein>
<evidence type="ECO:0000256" key="3">
    <source>
        <dbReference type="ARBA" id="ARBA00022840"/>
    </source>
</evidence>
<dbReference type="InterPro" id="IPR003439">
    <property type="entry name" value="ABC_transporter-like_ATP-bd"/>
</dbReference>
<proteinExistence type="predicted"/>
<accession>A0A968GEV8</accession>
<sequence>MLHIHHLTKEYAPKQGLYDINLTIEMPSCTILTGACGSGKSLLLRLIGNLERPNSGTIHYAQKQSVNNIAFMMQETHMQLLGSSVLEELNLFSILAGKSPEEVDYRTQRAIELFQLHAILKQHPLSLSGGQKRQVLLAGLSTQDASLFLLDEPFANLDDSSIRQVRQSIEILLSAGKTILIATHEIEKILTLSTHLIILKHGRLCYQTTCSSLTEAKKVPWSQYNLRDPFLPSWQW</sequence>
<evidence type="ECO:0000256" key="1">
    <source>
        <dbReference type="ARBA" id="ARBA00022448"/>
    </source>
</evidence>
<keyword evidence="2" id="KW-0547">Nucleotide-binding</keyword>
<keyword evidence="3 5" id="KW-0067">ATP-binding</keyword>